<dbReference type="EMBL" id="GG662654">
    <property type="protein sequence ID" value="EWS73804.1"/>
    <property type="molecule type" value="Genomic_DNA"/>
</dbReference>
<dbReference type="AlphaFoldDB" id="W7XJ29"/>
<dbReference type="PANTHER" id="PTHR11319:SF35">
    <property type="entry name" value="OUTER MEMBRANE PROTEIN PMPC-RELATED"/>
    <property type="match status" value="1"/>
</dbReference>
<evidence type="ECO:0000313" key="1">
    <source>
        <dbReference type="EMBL" id="EWS73804.1"/>
    </source>
</evidence>
<reference evidence="2" key="1">
    <citation type="journal article" date="2006" name="PLoS Biol.">
        <title>Macronuclear genome sequence of the ciliate Tetrahymena thermophila, a model eukaryote.</title>
        <authorList>
            <person name="Eisen J.A."/>
            <person name="Coyne R.S."/>
            <person name="Wu M."/>
            <person name="Wu D."/>
            <person name="Thiagarajan M."/>
            <person name="Wortman J.R."/>
            <person name="Badger J.H."/>
            <person name="Ren Q."/>
            <person name="Amedeo P."/>
            <person name="Jones K.M."/>
            <person name="Tallon L.J."/>
            <person name="Delcher A.L."/>
            <person name="Salzberg S.L."/>
            <person name="Silva J.C."/>
            <person name="Haas B.J."/>
            <person name="Majoros W.H."/>
            <person name="Farzad M."/>
            <person name="Carlton J.M."/>
            <person name="Smith R.K. Jr."/>
            <person name="Garg J."/>
            <person name="Pearlman R.E."/>
            <person name="Karrer K.M."/>
            <person name="Sun L."/>
            <person name="Manning G."/>
            <person name="Elde N.C."/>
            <person name="Turkewitz A.P."/>
            <person name="Asai D.J."/>
            <person name="Wilkes D.E."/>
            <person name="Wang Y."/>
            <person name="Cai H."/>
            <person name="Collins K."/>
            <person name="Stewart B.A."/>
            <person name="Lee S.R."/>
            <person name="Wilamowska K."/>
            <person name="Weinberg Z."/>
            <person name="Ruzzo W.L."/>
            <person name="Wloga D."/>
            <person name="Gaertig J."/>
            <person name="Frankel J."/>
            <person name="Tsao C.-C."/>
            <person name="Gorovsky M.A."/>
            <person name="Keeling P.J."/>
            <person name="Waller R.F."/>
            <person name="Patron N.J."/>
            <person name="Cherry J.M."/>
            <person name="Stover N.A."/>
            <person name="Krieger C.J."/>
            <person name="del Toro C."/>
            <person name="Ryder H.F."/>
            <person name="Williamson S.C."/>
            <person name="Barbeau R.A."/>
            <person name="Hamilton E.P."/>
            <person name="Orias E."/>
        </authorList>
    </citation>
    <scope>NUCLEOTIDE SEQUENCE [LARGE SCALE GENOMIC DNA]</scope>
    <source>
        <strain evidence="2">SB210</strain>
    </source>
</reference>
<dbReference type="PANTHER" id="PTHR11319">
    <property type="entry name" value="G PROTEIN-COUPLED RECEPTOR-RELATED"/>
    <property type="match status" value="1"/>
</dbReference>
<dbReference type="InParanoid" id="W7XJ29"/>
<organism evidence="1 2">
    <name type="scientific">Tetrahymena thermophila (strain SB210)</name>
    <dbReference type="NCBI Taxonomy" id="312017"/>
    <lineage>
        <taxon>Eukaryota</taxon>
        <taxon>Sar</taxon>
        <taxon>Alveolata</taxon>
        <taxon>Ciliophora</taxon>
        <taxon>Intramacronucleata</taxon>
        <taxon>Oligohymenophorea</taxon>
        <taxon>Hymenostomatida</taxon>
        <taxon>Tetrahymenina</taxon>
        <taxon>Tetrahymenidae</taxon>
        <taxon>Tetrahymena</taxon>
    </lineage>
</organism>
<name>W7XJ29_TETTS</name>
<dbReference type="RefSeq" id="XP_012653684.1">
    <property type="nucleotide sequence ID" value="XM_012798230.1"/>
</dbReference>
<dbReference type="Proteomes" id="UP000009168">
    <property type="component" value="Unassembled WGS sequence"/>
</dbReference>
<sequence length="235" mass="27072">MNFLQFNKNQINIAFINCQRIQIINSIFQLNQGINGGALFIQNNINYLKLKNSTFVQNTAFASGGALYLLEQNGLLDIDNQTIIEQNKAQIGGGLKLQNSMLNTTPKQLIELMKKINFKNNEAKIFGQNYQLGCHSLKIEMISRQNQEKKIKFIYNDLQKQSLAFESQYSGKVFMKDIKSGDIIDFAVSIIDEEGNKFILTQDNYFIKNNNLKIIELNKYSFQLQIIITFYLIKQ</sequence>
<keyword evidence="2" id="KW-1185">Reference proteome</keyword>
<evidence type="ECO:0000313" key="2">
    <source>
        <dbReference type="Proteomes" id="UP000009168"/>
    </source>
</evidence>
<accession>W7XJ29</accession>
<protein>
    <submittedName>
        <fullName evidence="1">Uncharacterized protein</fullName>
    </submittedName>
</protein>
<dbReference type="KEGG" id="tet:TTHERM_000346668"/>
<dbReference type="GeneID" id="24438535"/>
<gene>
    <name evidence="1" type="ORF">TTHERM_000346668</name>
</gene>
<proteinExistence type="predicted"/>
<dbReference type="OrthoDB" id="77931at2759"/>